<reference evidence="4" key="1">
    <citation type="submission" date="2022-05" db="EMBL/GenBank/DDBJ databases">
        <authorList>
            <person name="Jo J.-H."/>
            <person name="Im W.-T."/>
        </authorList>
    </citation>
    <scope>NUCLEOTIDE SEQUENCE</scope>
    <source>
        <strain evidence="4">SE220</strain>
    </source>
</reference>
<sequence length="142" mass="15243">MTSAEVIAGPGDGHIPIILLAEDDVLVRFTTAETLREAGYVVLEAVDASEALALIATGHPLDIVLSDVRMPGELDGVALTYAIKKLRPNLPIVLISSHLDPKTKHVGDAFIAKPYQQSELLELVEHLVGAEWQTKRSNPSAS</sequence>
<dbReference type="Gene3D" id="3.40.50.2300">
    <property type="match status" value="1"/>
</dbReference>
<dbReference type="PANTHER" id="PTHR44591:SF25">
    <property type="entry name" value="CHEMOTAXIS TWO-COMPONENT RESPONSE REGULATOR"/>
    <property type="match status" value="1"/>
</dbReference>
<evidence type="ECO:0000259" key="3">
    <source>
        <dbReference type="PROSITE" id="PS50110"/>
    </source>
</evidence>
<evidence type="ECO:0000313" key="4">
    <source>
        <dbReference type="EMBL" id="MCL6730323.1"/>
    </source>
</evidence>
<dbReference type="EMBL" id="JAMGBE010000003">
    <property type="protein sequence ID" value="MCL6730323.1"/>
    <property type="molecule type" value="Genomic_DNA"/>
</dbReference>
<name>A0ABT0S381_9SPHN</name>
<dbReference type="RefSeq" id="WP_249831816.1">
    <property type="nucleotide sequence ID" value="NZ_JAMGBE010000003.1"/>
</dbReference>
<keyword evidence="5" id="KW-1185">Reference proteome</keyword>
<dbReference type="PROSITE" id="PS50110">
    <property type="entry name" value="RESPONSE_REGULATORY"/>
    <property type="match status" value="1"/>
</dbReference>
<feature type="modified residue" description="4-aspartylphosphate" evidence="2">
    <location>
        <position position="67"/>
    </location>
</feature>
<comment type="caution">
    <text evidence="4">The sequence shown here is derived from an EMBL/GenBank/DDBJ whole genome shotgun (WGS) entry which is preliminary data.</text>
</comment>
<protein>
    <submittedName>
        <fullName evidence="4">Response regulator</fullName>
    </submittedName>
</protein>
<evidence type="ECO:0000256" key="1">
    <source>
        <dbReference type="ARBA" id="ARBA00022553"/>
    </source>
</evidence>
<dbReference type="InterPro" id="IPR011006">
    <property type="entry name" value="CheY-like_superfamily"/>
</dbReference>
<gene>
    <name evidence="4" type="ORF">LZ538_09690</name>
</gene>
<dbReference type="PANTHER" id="PTHR44591">
    <property type="entry name" value="STRESS RESPONSE REGULATOR PROTEIN 1"/>
    <property type="match status" value="1"/>
</dbReference>
<organism evidence="4 5">
    <name type="scientific">Sphingomonas hankyongi</name>
    <dbReference type="NCBI Taxonomy" id="2908209"/>
    <lineage>
        <taxon>Bacteria</taxon>
        <taxon>Pseudomonadati</taxon>
        <taxon>Pseudomonadota</taxon>
        <taxon>Alphaproteobacteria</taxon>
        <taxon>Sphingomonadales</taxon>
        <taxon>Sphingomonadaceae</taxon>
        <taxon>Sphingomonas</taxon>
    </lineage>
</organism>
<dbReference type="SUPFAM" id="SSF52172">
    <property type="entry name" value="CheY-like"/>
    <property type="match status" value="1"/>
</dbReference>
<evidence type="ECO:0000256" key="2">
    <source>
        <dbReference type="PROSITE-ProRule" id="PRU00169"/>
    </source>
</evidence>
<dbReference type="Proteomes" id="UP001165342">
    <property type="component" value="Unassembled WGS sequence"/>
</dbReference>
<accession>A0ABT0S381</accession>
<dbReference type="SMART" id="SM00448">
    <property type="entry name" value="REC"/>
    <property type="match status" value="1"/>
</dbReference>
<feature type="domain" description="Response regulatory" evidence="3">
    <location>
        <begin position="17"/>
        <end position="128"/>
    </location>
</feature>
<keyword evidence="1 2" id="KW-0597">Phosphoprotein</keyword>
<evidence type="ECO:0000313" key="5">
    <source>
        <dbReference type="Proteomes" id="UP001165342"/>
    </source>
</evidence>
<dbReference type="InterPro" id="IPR050595">
    <property type="entry name" value="Bact_response_regulator"/>
</dbReference>
<dbReference type="Pfam" id="PF00072">
    <property type="entry name" value="Response_reg"/>
    <property type="match status" value="1"/>
</dbReference>
<proteinExistence type="predicted"/>
<dbReference type="InterPro" id="IPR001789">
    <property type="entry name" value="Sig_transdc_resp-reg_receiver"/>
</dbReference>